<evidence type="ECO:0000313" key="2">
    <source>
        <dbReference type="Proteomes" id="UP000253075"/>
    </source>
</evidence>
<reference evidence="2" key="2">
    <citation type="submission" date="2018-02" db="EMBL/GenBank/DDBJ databases">
        <title>Phenotypic characterization and whole genome analysis of multidrug-resistant, extended-spectrum beta-lactamase-producing bacteria isolated from dogs in Germany.</title>
        <authorList>
            <person name="Williamson C."/>
        </authorList>
    </citation>
    <scope>NUCLEOTIDE SEQUENCE [LARGE SCALE GENOMIC DNA]</scope>
    <source>
        <strain evidence="2">AFG_SD03_1510_Ahy_093</strain>
    </source>
</reference>
<proteinExistence type="predicted"/>
<dbReference type="Proteomes" id="UP000253075">
    <property type="component" value="Unassembled WGS sequence"/>
</dbReference>
<comment type="caution">
    <text evidence="1">The sequence shown here is derived from an EMBL/GenBank/DDBJ whole genome shotgun (WGS) entry which is preliminary data.</text>
</comment>
<protein>
    <submittedName>
        <fullName evidence="1">Uncharacterized protein</fullName>
    </submittedName>
</protein>
<dbReference type="EMBL" id="PUTQ01000025">
    <property type="protein sequence ID" value="RCF47586.1"/>
    <property type="molecule type" value="Genomic_DNA"/>
</dbReference>
<evidence type="ECO:0000313" key="1">
    <source>
        <dbReference type="EMBL" id="RCF47586.1"/>
    </source>
</evidence>
<name>A0ABD7G511_AERHY</name>
<gene>
    <name evidence="1" type="ORF">C6C11_16590</name>
</gene>
<reference evidence="1 2" key="1">
    <citation type="journal article" date="2018" name="PLoS ONE">
        <title>Phenotypic characterization and whole genome analysis of extended-spectrum beta-lactamase-producing bacteria isolated from dogs in Germany.</title>
        <authorList>
            <person name="Boehmer T."/>
            <person name="Vogler A.J."/>
            <person name="Thomas A."/>
            <person name="Sauer S."/>
            <person name="Hergenroether M."/>
            <person name="Straubinger R.K."/>
            <person name="Birdsell D."/>
            <person name="Keim P."/>
            <person name="Sahl J.W."/>
            <person name="Williamson C.H."/>
            <person name="Riehm J.M."/>
        </authorList>
    </citation>
    <scope>NUCLEOTIDE SEQUENCE [LARGE SCALE GENOMIC DNA]</scope>
    <source>
        <strain evidence="1 2">AFG_SD03_1510_Ahy_093</strain>
    </source>
</reference>
<organism evidence="1 2">
    <name type="scientific">Aeromonas hydrophila</name>
    <dbReference type="NCBI Taxonomy" id="644"/>
    <lineage>
        <taxon>Bacteria</taxon>
        <taxon>Pseudomonadati</taxon>
        <taxon>Pseudomonadota</taxon>
        <taxon>Gammaproteobacteria</taxon>
        <taxon>Aeromonadales</taxon>
        <taxon>Aeromonadaceae</taxon>
        <taxon>Aeromonas</taxon>
    </lineage>
</organism>
<sequence length="30" mass="3485">MIVFALARPGKPRKILKNCWHCLLADYVID</sequence>
<accession>A0ABD7G511</accession>
<dbReference type="AlphaFoldDB" id="A0ABD7G511"/>